<gene>
    <name evidence="1" type="ORF">TIFTF001_017584</name>
</gene>
<reference evidence="1" key="1">
    <citation type="submission" date="2023-07" db="EMBL/GenBank/DDBJ databases">
        <title>draft genome sequence of fig (Ficus carica).</title>
        <authorList>
            <person name="Takahashi T."/>
            <person name="Nishimura K."/>
        </authorList>
    </citation>
    <scope>NUCLEOTIDE SEQUENCE</scope>
</reference>
<protein>
    <submittedName>
        <fullName evidence="1">Uncharacterized protein</fullName>
    </submittedName>
</protein>
<organism evidence="1 2">
    <name type="scientific">Ficus carica</name>
    <name type="common">Common fig</name>
    <dbReference type="NCBI Taxonomy" id="3494"/>
    <lineage>
        <taxon>Eukaryota</taxon>
        <taxon>Viridiplantae</taxon>
        <taxon>Streptophyta</taxon>
        <taxon>Embryophyta</taxon>
        <taxon>Tracheophyta</taxon>
        <taxon>Spermatophyta</taxon>
        <taxon>Magnoliopsida</taxon>
        <taxon>eudicotyledons</taxon>
        <taxon>Gunneridae</taxon>
        <taxon>Pentapetalae</taxon>
        <taxon>rosids</taxon>
        <taxon>fabids</taxon>
        <taxon>Rosales</taxon>
        <taxon>Moraceae</taxon>
        <taxon>Ficeae</taxon>
        <taxon>Ficus</taxon>
    </lineage>
</organism>
<comment type="caution">
    <text evidence="1">The sequence shown here is derived from an EMBL/GenBank/DDBJ whole genome shotgun (WGS) entry which is preliminary data.</text>
</comment>
<evidence type="ECO:0000313" key="2">
    <source>
        <dbReference type="Proteomes" id="UP001187192"/>
    </source>
</evidence>
<dbReference type="Proteomes" id="UP001187192">
    <property type="component" value="Unassembled WGS sequence"/>
</dbReference>
<dbReference type="EMBL" id="BTGU01000028">
    <property type="protein sequence ID" value="GMN48413.1"/>
    <property type="molecule type" value="Genomic_DNA"/>
</dbReference>
<evidence type="ECO:0000313" key="1">
    <source>
        <dbReference type="EMBL" id="GMN48413.1"/>
    </source>
</evidence>
<accession>A0AA88D751</accession>
<sequence>MMASKLPCVVPTRFRLGLVHGLSWIGLAAPTTLWLRATFPFSIILPPPLAVTTRHPTSIATGPLLSTTTTPSFLLHYSLHSSSVPSLFFIILPPSTLFAPNHHPQLPTKLLYLTATNGTPIRIDALKQKFVHGS</sequence>
<name>A0AA88D751_FICCA</name>
<dbReference type="AlphaFoldDB" id="A0AA88D751"/>
<proteinExistence type="predicted"/>
<keyword evidence="2" id="KW-1185">Reference proteome</keyword>